<dbReference type="PANTHER" id="PTHR27005">
    <property type="entry name" value="WALL-ASSOCIATED RECEPTOR KINASE-LIKE 21"/>
    <property type="match status" value="1"/>
</dbReference>
<dbReference type="PROSITE" id="PS00107">
    <property type="entry name" value="PROTEIN_KINASE_ATP"/>
    <property type="match status" value="1"/>
</dbReference>
<keyword evidence="7" id="KW-0677">Repeat</keyword>
<dbReference type="CDD" id="cd00054">
    <property type="entry name" value="EGF_CA"/>
    <property type="match status" value="1"/>
</dbReference>
<evidence type="ECO:0000256" key="10">
    <source>
        <dbReference type="ARBA" id="ARBA00022840"/>
    </source>
</evidence>
<dbReference type="SMART" id="SM00181">
    <property type="entry name" value="EGF"/>
    <property type="match status" value="2"/>
</dbReference>
<feature type="disulfide bond" evidence="14">
    <location>
        <begin position="89"/>
        <end position="99"/>
    </location>
</feature>
<dbReference type="GO" id="GO:0005524">
    <property type="term" value="F:ATP binding"/>
    <property type="evidence" value="ECO:0007669"/>
    <property type="project" value="UniProtKB-UniRule"/>
</dbReference>
<sequence>MFDKLDQLVDWEVSSNALQGLAPGDERPGNETCPSDLGSSVCHSSYSTCRATSGQYKPPTNATGYVCRCHDGYQGNPYLSDGCQDIDECSLPDKCFGNCTNLPGKYLCQCPQGTYGNPYIQDGCITSHHQNPVGVGSGAMLVLLVLVLGATAITHKIKIRRKKKLRQKFFKQNRGQLLQQLVSQSADIAERMIVTLEELEKATNNFDKARELGGGGHGTVYKGILSTLHVVAIKKSKIVIQREIDNFINEVAILSQISHRNIVKLLGCCLETEVPLLVYEFISNGTLHSHLHTEASVSLSWMDRLRIAVEIAKALAYLHSLVQIPIIHRDVKSPNILLDDNLTVKLSDFGASRYIPIDQTGLDTTVQGTCGYLDPMYYSTGHLTEKSDVYSFGVILIELLTRKKPVSYRSPQGCSLVNHFVTLLSEGNLVQILDPQVDKEGGGEVVDVALLAAICVKFISQDRPIMRQVEMTLESIYAAKEYPSSDMTDESDEENYVQVTDITSIGETNVDATNCRIYC</sequence>
<keyword evidence="5 16" id="KW-0812">Transmembrane</keyword>
<dbReference type="PROSITE" id="PS50026">
    <property type="entry name" value="EGF_3"/>
    <property type="match status" value="1"/>
</dbReference>
<keyword evidence="3 14" id="KW-0245">EGF-like domain</keyword>
<dbReference type="InterPro" id="IPR045274">
    <property type="entry name" value="WAK-like"/>
</dbReference>
<dbReference type="InterPro" id="IPR001245">
    <property type="entry name" value="Ser-Thr/Tyr_kinase_cat_dom"/>
</dbReference>
<dbReference type="InterPro" id="IPR011009">
    <property type="entry name" value="Kinase-like_dom_sf"/>
</dbReference>
<dbReference type="InterPro" id="IPR017441">
    <property type="entry name" value="Protein_kinase_ATP_BS"/>
</dbReference>
<dbReference type="GO" id="GO:0005886">
    <property type="term" value="C:plasma membrane"/>
    <property type="evidence" value="ECO:0007669"/>
    <property type="project" value="TreeGrafter"/>
</dbReference>
<keyword evidence="6" id="KW-0732">Signal</keyword>
<evidence type="ECO:0000256" key="12">
    <source>
        <dbReference type="ARBA" id="ARBA00023136"/>
    </source>
</evidence>
<evidence type="ECO:0000256" key="4">
    <source>
        <dbReference type="ARBA" id="ARBA00022679"/>
    </source>
</evidence>
<keyword evidence="8 15" id="KW-0547">Nucleotide-binding</keyword>
<dbReference type="InterPro" id="IPR001881">
    <property type="entry name" value="EGF-like_Ca-bd_dom"/>
</dbReference>
<dbReference type="PROSITE" id="PS50011">
    <property type="entry name" value="PROTEIN_KINASE_DOM"/>
    <property type="match status" value="1"/>
</dbReference>
<feature type="domain" description="EGF-like" evidence="18">
    <location>
        <begin position="85"/>
        <end position="125"/>
    </location>
</feature>
<dbReference type="GO" id="GO:0005509">
    <property type="term" value="F:calcium ion binding"/>
    <property type="evidence" value="ECO:0007669"/>
    <property type="project" value="InterPro"/>
</dbReference>
<dbReference type="PANTHER" id="PTHR27005:SF215">
    <property type="entry name" value="OS09G0562600 PROTEIN"/>
    <property type="match status" value="1"/>
</dbReference>
<evidence type="ECO:0000256" key="14">
    <source>
        <dbReference type="PROSITE-ProRule" id="PRU00076"/>
    </source>
</evidence>
<organism evidence="19 20">
    <name type="scientific">Digitaria exilis</name>
    <dbReference type="NCBI Taxonomy" id="1010633"/>
    <lineage>
        <taxon>Eukaryota</taxon>
        <taxon>Viridiplantae</taxon>
        <taxon>Streptophyta</taxon>
        <taxon>Embryophyta</taxon>
        <taxon>Tracheophyta</taxon>
        <taxon>Spermatophyta</taxon>
        <taxon>Magnoliopsida</taxon>
        <taxon>Liliopsida</taxon>
        <taxon>Poales</taxon>
        <taxon>Poaceae</taxon>
        <taxon>PACMAD clade</taxon>
        <taxon>Panicoideae</taxon>
        <taxon>Panicodae</taxon>
        <taxon>Paniceae</taxon>
        <taxon>Anthephorinae</taxon>
        <taxon>Digitaria</taxon>
    </lineage>
</organism>
<dbReference type="InterPro" id="IPR008271">
    <property type="entry name" value="Ser/Thr_kinase_AS"/>
</dbReference>
<gene>
    <name evidence="19" type="ORF">HU200_064605</name>
</gene>
<reference evidence="19" key="1">
    <citation type="submission" date="2020-07" db="EMBL/GenBank/DDBJ databases">
        <title>Genome sequence and genetic diversity analysis of an under-domesticated orphan crop, white fonio (Digitaria exilis).</title>
        <authorList>
            <person name="Bennetzen J.L."/>
            <person name="Chen S."/>
            <person name="Ma X."/>
            <person name="Wang X."/>
            <person name="Yssel A.E.J."/>
            <person name="Chaluvadi S.R."/>
            <person name="Johnson M."/>
            <person name="Gangashetty P."/>
            <person name="Hamidou F."/>
            <person name="Sanogo M.D."/>
            <person name="Zwaenepoel A."/>
            <person name="Wallace J."/>
            <person name="Van De Peer Y."/>
            <person name="Van Deynze A."/>
        </authorList>
    </citation>
    <scope>NUCLEOTIDE SEQUENCE</scope>
    <source>
        <tissue evidence="19">Leaves</tissue>
    </source>
</reference>
<evidence type="ECO:0000313" key="19">
    <source>
        <dbReference type="EMBL" id="KAF8648563.1"/>
    </source>
</evidence>
<evidence type="ECO:0000256" key="6">
    <source>
        <dbReference type="ARBA" id="ARBA00022729"/>
    </source>
</evidence>
<dbReference type="InterPro" id="IPR000719">
    <property type="entry name" value="Prot_kinase_dom"/>
</dbReference>
<name>A0A835A104_9POAL</name>
<evidence type="ECO:0000259" key="18">
    <source>
        <dbReference type="PROSITE" id="PS50026"/>
    </source>
</evidence>
<evidence type="ECO:0000256" key="15">
    <source>
        <dbReference type="PROSITE-ProRule" id="PRU10141"/>
    </source>
</evidence>
<evidence type="ECO:0000256" key="9">
    <source>
        <dbReference type="ARBA" id="ARBA00022777"/>
    </source>
</evidence>
<evidence type="ECO:0000256" key="13">
    <source>
        <dbReference type="ARBA" id="ARBA00023157"/>
    </source>
</evidence>
<dbReference type="InterPro" id="IPR000152">
    <property type="entry name" value="EGF-type_Asp/Asn_hydroxyl_site"/>
</dbReference>
<feature type="transmembrane region" description="Helical" evidence="16">
    <location>
        <begin position="133"/>
        <end position="154"/>
    </location>
</feature>
<evidence type="ECO:0000256" key="8">
    <source>
        <dbReference type="ARBA" id="ARBA00022741"/>
    </source>
</evidence>
<dbReference type="FunFam" id="1.10.510.10:FF:000084">
    <property type="entry name" value="Wall-associated receptor kinase 2"/>
    <property type="match status" value="1"/>
</dbReference>
<feature type="domain" description="Protein kinase" evidence="17">
    <location>
        <begin position="206"/>
        <end position="478"/>
    </location>
</feature>
<dbReference type="FunFam" id="3.30.200.20:FF:000043">
    <property type="entry name" value="Wall-associated receptor kinase 2"/>
    <property type="match status" value="1"/>
</dbReference>
<evidence type="ECO:0000259" key="17">
    <source>
        <dbReference type="PROSITE" id="PS50011"/>
    </source>
</evidence>
<evidence type="ECO:0000256" key="2">
    <source>
        <dbReference type="ARBA" id="ARBA00022527"/>
    </source>
</evidence>
<evidence type="ECO:0000256" key="5">
    <source>
        <dbReference type="ARBA" id="ARBA00022692"/>
    </source>
</evidence>
<keyword evidence="2" id="KW-0723">Serine/threonine-protein kinase</keyword>
<keyword evidence="9" id="KW-0418">Kinase</keyword>
<comment type="caution">
    <text evidence="19">The sequence shown here is derived from an EMBL/GenBank/DDBJ whole genome shotgun (WGS) entry which is preliminary data.</text>
</comment>
<keyword evidence="11 16" id="KW-1133">Transmembrane helix</keyword>
<keyword evidence="10 15" id="KW-0067">ATP-binding</keyword>
<dbReference type="SMART" id="SM00179">
    <property type="entry name" value="EGF_CA"/>
    <property type="match status" value="1"/>
</dbReference>
<dbReference type="PROSITE" id="PS00010">
    <property type="entry name" value="ASX_HYDROXYL"/>
    <property type="match status" value="1"/>
</dbReference>
<protein>
    <submittedName>
        <fullName evidence="19">Uncharacterized protein</fullName>
    </submittedName>
</protein>
<evidence type="ECO:0000313" key="20">
    <source>
        <dbReference type="Proteomes" id="UP000636709"/>
    </source>
</evidence>
<dbReference type="GO" id="GO:0004674">
    <property type="term" value="F:protein serine/threonine kinase activity"/>
    <property type="evidence" value="ECO:0007669"/>
    <property type="project" value="UniProtKB-KW"/>
</dbReference>
<dbReference type="SMART" id="SM00220">
    <property type="entry name" value="S_TKc"/>
    <property type="match status" value="1"/>
</dbReference>
<evidence type="ECO:0000256" key="11">
    <source>
        <dbReference type="ARBA" id="ARBA00022989"/>
    </source>
</evidence>
<accession>A0A835A104</accession>
<evidence type="ECO:0000256" key="16">
    <source>
        <dbReference type="SAM" id="Phobius"/>
    </source>
</evidence>
<comment type="caution">
    <text evidence="14">Lacks conserved residue(s) required for the propagation of feature annotation.</text>
</comment>
<dbReference type="Proteomes" id="UP000636709">
    <property type="component" value="Unassembled WGS sequence"/>
</dbReference>
<dbReference type="PROSITE" id="PS00108">
    <property type="entry name" value="PROTEIN_KINASE_ST"/>
    <property type="match status" value="1"/>
</dbReference>
<evidence type="ECO:0000256" key="7">
    <source>
        <dbReference type="ARBA" id="ARBA00022737"/>
    </source>
</evidence>
<evidence type="ECO:0000256" key="3">
    <source>
        <dbReference type="ARBA" id="ARBA00022536"/>
    </source>
</evidence>
<dbReference type="PROSITE" id="PS01187">
    <property type="entry name" value="EGF_CA"/>
    <property type="match status" value="1"/>
</dbReference>
<dbReference type="SUPFAM" id="SSF56112">
    <property type="entry name" value="Protein kinase-like (PK-like)"/>
    <property type="match status" value="1"/>
</dbReference>
<dbReference type="Pfam" id="PF07714">
    <property type="entry name" value="PK_Tyr_Ser-Thr"/>
    <property type="match status" value="1"/>
</dbReference>
<proteinExistence type="predicted"/>
<dbReference type="InterPro" id="IPR009030">
    <property type="entry name" value="Growth_fac_rcpt_cys_sf"/>
</dbReference>
<dbReference type="OrthoDB" id="4062651at2759"/>
<keyword evidence="13 14" id="KW-1015">Disulfide bond</keyword>
<evidence type="ECO:0000256" key="1">
    <source>
        <dbReference type="ARBA" id="ARBA00004479"/>
    </source>
</evidence>
<dbReference type="SUPFAM" id="SSF57184">
    <property type="entry name" value="Growth factor receptor domain"/>
    <property type="match status" value="1"/>
</dbReference>
<keyword evidence="12 16" id="KW-0472">Membrane</keyword>
<dbReference type="GO" id="GO:0007166">
    <property type="term" value="P:cell surface receptor signaling pathway"/>
    <property type="evidence" value="ECO:0007669"/>
    <property type="project" value="InterPro"/>
</dbReference>
<dbReference type="EMBL" id="JACEFO010002806">
    <property type="protein sequence ID" value="KAF8648563.1"/>
    <property type="molecule type" value="Genomic_DNA"/>
</dbReference>
<dbReference type="Gene3D" id="1.10.510.10">
    <property type="entry name" value="Transferase(Phosphotransferase) domain 1"/>
    <property type="match status" value="1"/>
</dbReference>
<keyword evidence="20" id="KW-1185">Reference proteome</keyword>
<keyword evidence="4" id="KW-0808">Transferase</keyword>
<dbReference type="InterPro" id="IPR000742">
    <property type="entry name" value="EGF"/>
</dbReference>
<dbReference type="Gene3D" id="3.30.200.20">
    <property type="entry name" value="Phosphorylase Kinase, domain 1"/>
    <property type="match status" value="1"/>
</dbReference>
<dbReference type="AlphaFoldDB" id="A0A835A104"/>
<comment type="subcellular location">
    <subcellularLocation>
        <location evidence="1">Membrane</location>
        <topology evidence="1">Single-pass type I membrane protein</topology>
    </subcellularLocation>
</comment>
<dbReference type="Gene3D" id="2.10.25.10">
    <property type="entry name" value="Laminin"/>
    <property type="match status" value="1"/>
</dbReference>
<feature type="binding site" evidence="15">
    <location>
        <position position="235"/>
    </location>
    <ligand>
        <name>ATP</name>
        <dbReference type="ChEBI" id="CHEBI:30616"/>
    </ligand>
</feature>
<dbReference type="InterPro" id="IPR018097">
    <property type="entry name" value="EGF_Ca-bd_CS"/>
</dbReference>